<gene>
    <name evidence="4" type="ORF">MAM1_0153c06723</name>
</gene>
<dbReference type="AlphaFoldDB" id="A0A0C9LVR4"/>
<evidence type="ECO:0000313" key="5">
    <source>
        <dbReference type="Proteomes" id="UP000053815"/>
    </source>
</evidence>
<keyword evidence="2" id="KW-0732">Signal</keyword>
<dbReference type="InterPro" id="IPR015422">
    <property type="entry name" value="PyrdxlP-dep_Trfase_small"/>
</dbReference>
<dbReference type="Gene3D" id="3.90.1150.10">
    <property type="entry name" value="Aspartate Aminotransferase, domain 1"/>
    <property type="match status" value="1"/>
</dbReference>
<dbReference type="InterPro" id="IPR015424">
    <property type="entry name" value="PyrdxlP-dep_Trfase"/>
</dbReference>
<dbReference type="EMBL" id="DF836442">
    <property type="protein sequence ID" value="GAN07230.1"/>
    <property type="molecule type" value="Genomic_DNA"/>
</dbReference>
<evidence type="ECO:0000313" key="4">
    <source>
        <dbReference type="EMBL" id="GAN07230.1"/>
    </source>
</evidence>
<feature type="domain" description="Aminotransferase class V" evidence="3">
    <location>
        <begin position="74"/>
        <end position="407"/>
    </location>
</feature>
<dbReference type="Pfam" id="PF00266">
    <property type="entry name" value="Aminotran_5"/>
    <property type="match status" value="1"/>
</dbReference>
<evidence type="ECO:0000256" key="2">
    <source>
        <dbReference type="SAM" id="SignalP"/>
    </source>
</evidence>
<keyword evidence="5" id="KW-1185">Reference proteome</keyword>
<dbReference type="Proteomes" id="UP000053815">
    <property type="component" value="Unassembled WGS sequence"/>
</dbReference>
<dbReference type="PANTHER" id="PTHR43092:SF2">
    <property type="entry name" value="HERCYNYLCYSTEINE SULFOXIDE LYASE"/>
    <property type="match status" value="1"/>
</dbReference>
<reference evidence="4" key="1">
    <citation type="submission" date="2014-09" db="EMBL/GenBank/DDBJ databases">
        <title>Draft genome sequence of an oleaginous Mucoromycotina fungus Mucor ambiguus NBRC6742.</title>
        <authorList>
            <person name="Takeda I."/>
            <person name="Yamane N."/>
            <person name="Morita T."/>
            <person name="Tamano K."/>
            <person name="Machida M."/>
            <person name="Baker S."/>
            <person name="Koike H."/>
        </authorList>
    </citation>
    <scope>NUCLEOTIDE SEQUENCE</scope>
    <source>
        <strain evidence="4">NBRC 6742</strain>
    </source>
</reference>
<keyword evidence="4" id="KW-0808">Transferase</keyword>
<feature type="signal peptide" evidence="2">
    <location>
        <begin position="1"/>
        <end position="18"/>
    </location>
</feature>
<accession>A0A0C9LVR4</accession>
<dbReference type="PANTHER" id="PTHR43092">
    <property type="entry name" value="L-CYSTEINE DESULFHYDRASE"/>
    <property type="match status" value="1"/>
</dbReference>
<dbReference type="SUPFAM" id="SSF53383">
    <property type="entry name" value="PLP-dependent transferases"/>
    <property type="match status" value="1"/>
</dbReference>
<evidence type="ECO:0000256" key="1">
    <source>
        <dbReference type="ARBA" id="ARBA00022898"/>
    </source>
</evidence>
<keyword evidence="1" id="KW-0663">Pyridoxal phosphate</keyword>
<sequence>MILATLLLLLTFITMTQGSIQFGRSLRSQFLLEPQYTSLNHGSYGSIPRVLLPVLEELRLKSEVNPDRWLRREMFPVIEKNKQVVADLVNADPQELVFVFNAMTGINTVARSLPLEAGDKVIYFNTAYNSVESTIKFIKNSEKLKLIRIDLAYPLDDNEVLAKIQETIERENSKDDGEIKLCFMDAISSVPAVRFPFESAVKLVREHNILSLVDGAHAVGQISLDLHKVDPDFFITNCHKWLYAPRGCAILYVPFRNQRLIHPAIINSAYADHSDPADKSVSFQDEFAWPGTADFSNFMCIEAAVEFRKSIGGEDAIMAYCRELAARGGDIAAEILGTKVMDNSGQIAMVNVEIPLTNVKLSDAQIIGIFIDKLLYEHNCMAPVYKHNDIWYTRLSAQVYNDESDFETVAKAILAVCQELNKD</sequence>
<dbReference type="OrthoDB" id="5978656at2759"/>
<dbReference type="Gene3D" id="3.40.640.10">
    <property type="entry name" value="Type I PLP-dependent aspartate aminotransferase-like (Major domain)"/>
    <property type="match status" value="1"/>
</dbReference>
<evidence type="ECO:0000259" key="3">
    <source>
        <dbReference type="Pfam" id="PF00266"/>
    </source>
</evidence>
<name>A0A0C9LVR4_9FUNG</name>
<organism evidence="4">
    <name type="scientific">Mucor ambiguus</name>
    <dbReference type="NCBI Taxonomy" id="91626"/>
    <lineage>
        <taxon>Eukaryota</taxon>
        <taxon>Fungi</taxon>
        <taxon>Fungi incertae sedis</taxon>
        <taxon>Mucoromycota</taxon>
        <taxon>Mucoromycotina</taxon>
        <taxon>Mucoromycetes</taxon>
        <taxon>Mucorales</taxon>
        <taxon>Mucorineae</taxon>
        <taxon>Mucoraceae</taxon>
        <taxon>Mucor</taxon>
    </lineage>
</organism>
<protein>
    <submittedName>
        <fullName evidence="4">PLP-dependent transferase</fullName>
    </submittedName>
</protein>
<proteinExistence type="predicted"/>
<feature type="chain" id="PRO_5002208967" evidence="2">
    <location>
        <begin position="19"/>
        <end position="423"/>
    </location>
</feature>
<dbReference type="STRING" id="91626.A0A0C9LVR4"/>
<dbReference type="InterPro" id="IPR015421">
    <property type="entry name" value="PyrdxlP-dep_Trfase_major"/>
</dbReference>
<dbReference type="InterPro" id="IPR000192">
    <property type="entry name" value="Aminotrans_V_dom"/>
</dbReference>
<dbReference type="GO" id="GO:0016740">
    <property type="term" value="F:transferase activity"/>
    <property type="evidence" value="ECO:0007669"/>
    <property type="project" value="UniProtKB-KW"/>
</dbReference>